<dbReference type="SUPFAM" id="SSF48371">
    <property type="entry name" value="ARM repeat"/>
    <property type="match status" value="1"/>
</dbReference>
<dbReference type="GO" id="GO:0016491">
    <property type="term" value="F:oxidoreductase activity"/>
    <property type="evidence" value="ECO:0007669"/>
    <property type="project" value="TreeGrafter"/>
</dbReference>
<dbReference type="OrthoDB" id="8061831at2"/>
<gene>
    <name evidence="1" type="ORF">MEA186_23041</name>
</gene>
<dbReference type="EMBL" id="AGSN01000153">
    <property type="protein sequence ID" value="EHH09632.1"/>
    <property type="molecule type" value="Genomic_DNA"/>
</dbReference>
<dbReference type="RefSeq" id="WP_006204305.1">
    <property type="nucleotide sequence ID" value="NZ_AGSN01000153.1"/>
</dbReference>
<accession>G6YF61</accession>
<organism evidence="1 2">
    <name type="scientific">Mesorhizobium amorphae CCNWGS0123</name>
    <dbReference type="NCBI Taxonomy" id="1082933"/>
    <lineage>
        <taxon>Bacteria</taxon>
        <taxon>Pseudomonadati</taxon>
        <taxon>Pseudomonadota</taxon>
        <taxon>Alphaproteobacteria</taxon>
        <taxon>Hyphomicrobiales</taxon>
        <taxon>Phyllobacteriaceae</taxon>
        <taxon>Mesorhizobium</taxon>
    </lineage>
</organism>
<dbReference type="PANTHER" id="PTHR12697:SF5">
    <property type="entry name" value="DEOXYHYPUSINE HYDROXYLASE"/>
    <property type="match status" value="1"/>
</dbReference>
<evidence type="ECO:0000313" key="2">
    <source>
        <dbReference type="Proteomes" id="UP000002949"/>
    </source>
</evidence>
<dbReference type="Proteomes" id="UP000002949">
    <property type="component" value="Unassembled WGS sequence"/>
</dbReference>
<dbReference type="STRING" id="1082933.A6B35_16310"/>
<dbReference type="Pfam" id="PF13646">
    <property type="entry name" value="HEAT_2"/>
    <property type="match status" value="1"/>
</dbReference>
<dbReference type="PANTHER" id="PTHR12697">
    <property type="entry name" value="PBS LYASE HEAT-LIKE PROTEIN"/>
    <property type="match status" value="1"/>
</dbReference>
<keyword evidence="2" id="KW-1185">Reference proteome</keyword>
<dbReference type="InterPro" id="IPR004155">
    <property type="entry name" value="PBS_lyase_HEAT"/>
</dbReference>
<reference evidence="1 2" key="1">
    <citation type="journal article" date="2012" name="J. Bacteriol.">
        <title>Draft Genome Sequence of Plant Growth-Promoting Rhizobium Mesorhizobium amorphae, Isolated from Zinc-Lead Mine Tailings.</title>
        <authorList>
            <person name="Hao X."/>
            <person name="Lin Y."/>
            <person name="Johnstone L."/>
            <person name="Baltrus D.A."/>
            <person name="Miller S.J."/>
            <person name="Wei G."/>
            <person name="Rensing C."/>
        </authorList>
    </citation>
    <scope>NUCLEOTIDE SEQUENCE [LARGE SCALE GENOMIC DNA]</scope>
    <source>
        <strain evidence="1 2">CCNWGS0123</strain>
    </source>
</reference>
<dbReference type="SMART" id="SM00567">
    <property type="entry name" value="EZ_HEAT"/>
    <property type="match status" value="5"/>
</dbReference>
<evidence type="ECO:0000313" key="1">
    <source>
        <dbReference type="EMBL" id="EHH09632.1"/>
    </source>
</evidence>
<dbReference type="AlphaFoldDB" id="G6YF61"/>
<dbReference type="InterPro" id="IPR011989">
    <property type="entry name" value="ARM-like"/>
</dbReference>
<dbReference type="KEGG" id="mamo:A6B35_16310"/>
<dbReference type="InterPro" id="IPR016024">
    <property type="entry name" value="ARM-type_fold"/>
</dbReference>
<dbReference type="Gene3D" id="1.25.10.10">
    <property type="entry name" value="Leucine-rich Repeat Variant"/>
    <property type="match status" value="2"/>
</dbReference>
<protein>
    <submittedName>
        <fullName evidence="1">Heat domain containing protein</fullName>
    </submittedName>
</protein>
<sequence length="345" mass="37115">MWLVWDMSILLSALSLVIMLLLIARRVLQERRGSAAADQRRSLLTALIAFTENRDREALKAVLLSVPASVAIDAGFEFISLLRGEEHDELVSAFNECGLPALVGKQLERGNGAERIHAAEMLAALRSENAVASLLSALDRDRSREVRIAAAIALCDVGALPPLVITLRKIGIAGQRSRRLIELFRRFPPRRFDELEDHAGRQDAVPFTRAAAIDALARSGGFRFADFFARAVGDPSAEVAAAALRALGLTGHADAPAILVKAMANDDWDVRAEAANAAGRLGLSELAAPLAQLMDDEAWTVRYAAANALRSFGRAGERVLQEIAASEVSRSQRTASLILAEGPAI</sequence>
<proteinExistence type="predicted"/>
<dbReference type="PATRIC" id="fig|1082933.3.peg.4489"/>
<dbReference type="eggNOG" id="COG1413">
    <property type="taxonomic scope" value="Bacteria"/>
</dbReference>
<name>G6YF61_9HYPH</name>